<evidence type="ECO:0008006" key="3">
    <source>
        <dbReference type="Google" id="ProtNLM"/>
    </source>
</evidence>
<dbReference type="PROSITE" id="PS00175">
    <property type="entry name" value="PG_MUTASE"/>
    <property type="match status" value="1"/>
</dbReference>
<dbReference type="AlphaFoldDB" id="A0A8S1HSV1"/>
<organism evidence="1 2">
    <name type="scientific">Caenorhabditis auriculariae</name>
    <dbReference type="NCBI Taxonomy" id="2777116"/>
    <lineage>
        <taxon>Eukaryota</taxon>
        <taxon>Metazoa</taxon>
        <taxon>Ecdysozoa</taxon>
        <taxon>Nematoda</taxon>
        <taxon>Chromadorea</taxon>
        <taxon>Rhabditida</taxon>
        <taxon>Rhabditina</taxon>
        <taxon>Rhabditomorpha</taxon>
        <taxon>Rhabditoidea</taxon>
        <taxon>Rhabditidae</taxon>
        <taxon>Peloderinae</taxon>
        <taxon>Caenorhabditis</taxon>
    </lineage>
</organism>
<dbReference type="PANTHER" id="PTHR16469">
    <property type="entry name" value="UBIQUITIN-ASSOCIATED AND SH3 DOMAIN-CONTAINING BA-RELATED"/>
    <property type="match status" value="1"/>
</dbReference>
<name>A0A8S1HSV1_9PELO</name>
<protein>
    <recommendedName>
        <fullName evidence="3">Phosphoglycerate mutase family protein</fullName>
    </recommendedName>
</protein>
<dbReference type="InterPro" id="IPR013078">
    <property type="entry name" value="His_Pase_superF_clade-1"/>
</dbReference>
<accession>A0A8S1HSV1</accession>
<dbReference type="Pfam" id="PF00300">
    <property type="entry name" value="His_Phos_1"/>
    <property type="match status" value="1"/>
</dbReference>
<dbReference type="SUPFAM" id="SSF53254">
    <property type="entry name" value="Phosphoglycerate mutase-like"/>
    <property type="match status" value="1"/>
</dbReference>
<dbReference type="InterPro" id="IPR001345">
    <property type="entry name" value="PG/BPGM_mutase_AS"/>
</dbReference>
<comment type="caution">
    <text evidence="1">The sequence shown here is derived from an EMBL/GenBank/DDBJ whole genome shotgun (WGS) entry which is preliminary data.</text>
</comment>
<evidence type="ECO:0000313" key="2">
    <source>
        <dbReference type="Proteomes" id="UP000835052"/>
    </source>
</evidence>
<dbReference type="GO" id="GO:0016791">
    <property type="term" value="F:phosphatase activity"/>
    <property type="evidence" value="ECO:0007669"/>
    <property type="project" value="UniProtKB-ARBA"/>
</dbReference>
<dbReference type="EMBL" id="CAJGYM010000089">
    <property type="protein sequence ID" value="CAD6197261.1"/>
    <property type="molecule type" value="Genomic_DNA"/>
</dbReference>
<keyword evidence="2" id="KW-1185">Reference proteome</keyword>
<dbReference type="OrthoDB" id="414418at2759"/>
<dbReference type="CDD" id="cd07067">
    <property type="entry name" value="HP_PGM_like"/>
    <property type="match status" value="1"/>
</dbReference>
<proteinExistence type="predicted"/>
<dbReference type="InterPro" id="IPR051710">
    <property type="entry name" value="Phosphatase_SH3-domain"/>
</dbReference>
<reference evidence="1" key="1">
    <citation type="submission" date="2020-10" db="EMBL/GenBank/DDBJ databases">
        <authorList>
            <person name="Kikuchi T."/>
        </authorList>
    </citation>
    <scope>NUCLEOTIDE SEQUENCE</scope>
    <source>
        <strain evidence="1">NKZ352</strain>
    </source>
</reference>
<evidence type="ECO:0000313" key="1">
    <source>
        <dbReference type="EMBL" id="CAD6197261.1"/>
    </source>
</evidence>
<dbReference type="Proteomes" id="UP000835052">
    <property type="component" value="Unassembled WGS sequence"/>
</dbReference>
<gene>
    <name evidence="1" type="ORF">CAUJ_LOCUS13170</name>
</gene>
<dbReference type="InterPro" id="IPR029033">
    <property type="entry name" value="His_PPase_superfam"/>
</dbReference>
<dbReference type="Gene3D" id="3.40.50.1240">
    <property type="entry name" value="Phosphoglycerate mutase-like"/>
    <property type="match status" value="1"/>
</dbReference>
<dbReference type="SMART" id="SM00855">
    <property type="entry name" value="PGAM"/>
    <property type="match status" value="1"/>
</dbReference>
<dbReference type="PANTHER" id="PTHR16469:SF27">
    <property type="entry name" value="UBIQUITIN-ASSOCIATED AND SH3 DOMAIN-CONTAINING BA-RELATED"/>
    <property type="match status" value="1"/>
</dbReference>
<sequence length="214" mass="23763">MSASKRTIWVVRHGERVDNVDKKWKANNPDIWDDPPLTLRGLQQAREVALRLCNENIDYVITSPFTRCVETAREILSVHPGTAPVYIEPGLSENLSSCKSPPGEMMSRIDDTYQPVYTTLPPEGPGDLGCTNRISVTIKALLRKFSSGNILLVSHGSPIASIHSTLFGGWKYPGQCTIAKIADNYGNYSLEMYNSKAHLSQQINLHDESVPVPR</sequence>